<reference evidence="2 3" key="1">
    <citation type="submission" date="2016-10" db="EMBL/GenBank/DDBJ databases">
        <authorList>
            <person name="de Groot N.N."/>
        </authorList>
    </citation>
    <scope>NUCLEOTIDE SEQUENCE [LARGE SCALE GENOMIC DNA]</scope>
    <source>
        <strain evidence="2 3">DSM 2784</strain>
    </source>
</reference>
<proteinExistence type="predicted"/>
<dbReference type="Proteomes" id="UP000199208">
    <property type="component" value="Unassembled WGS sequence"/>
</dbReference>
<dbReference type="STRING" id="1120920.SAMN03080599_03348"/>
<feature type="coiled-coil region" evidence="1">
    <location>
        <begin position="12"/>
        <end position="46"/>
    </location>
</feature>
<evidence type="ECO:0000256" key="1">
    <source>
        <dbReference type="SAM" id="Coils"/>
    </source>
</evidence>
<dbReference type="AlphaFoldDB" id="A0A1G5S8Q9"/>
<sequence>MAKKPNFNMKSDDVLQKELARKEARVNDLEKELEAVRAKIGAELERYAALDDNARDKAFSSFEALKIQEVRIMEKLEVLNTAGQNTVSMAANGVLKEFERVRAEYSEAVSEHMARKDKLEAEFEKAMEGLEAERTELKMQYEAAGHITMAACSHIDGAEDDKSIKRNYYGALIRRA</sequence>
<keyword evidence="1" id="KW-0175">Coiled coil</keyword>
<protein>
    <submittedName>
        <fullName evidence="2">Uncharacterized protein</fullName>
    </submittedName>
</protein>
<feature type="coiled-coil region" evidence="1">
    <location>
        <begin position="102"/>
        <end position="140"/>
    </location>
</feature>
<dbReference type="RefSeq" id="WP_092593526.1">
    <property type="nucleotide sequence ID" value="NZ_FMWL01000034.1"/>
</dbReference>
<accession>A0A1G5S8Q9</accession>
<organism evidence="2 3">
    <name type="scientific">Acidaminobacter hydrogenoformans DSM 2784</name>
    <dbReference type="NCBI Taxonomy" id="1120920"/>
    <lineage>
        <taxon>Bacteria</taxon>
        <taxon>Bacillati</taxon>
        <taxon>Bacillota</taxon>
        <taxon>Clostridia</taxon>
        <taxon>Peptostreptococcales</taxon>
        <taxon>Acidaminobacteraceae</taxon>
        <taxon>Acidaminobacter</taxon>
    </lineage>
</organism>
<dbReference type="EMBL" id="FMWL01000034">
    <property type="protein sequence ID" value="SCZ82091.1"/>
    <property type="molecule type" value="Genomic_DNA"/>
</dbReference>
<evidence type="ECO:0000313" key="2">
    <source>
        <dbReference type="EMBL" id="SCZ82091.1"/>
    </source>
</evidence>
<name>A0A1G5S8Q9_9FIRM</name>
<gene>
    <name evidence="2" type="ORF">SAMN03080599_03348</name>
</gene>
<keyword evidence="3" id="KW-1185">Reference proteome</keyword>
<evidence type="ECO:0000313" key="3">
    <source>
        <dbReference type="Proteomes" id="UP000199208"/>
    </source>
</evidence>